<name>A0A6M0ST85_CLOBO</name>
<proteinExistence type="predicted"/>
<accession>A0A6M0ST85</accession>
<dbReference type="AlphaFoldDB" id="A0A6M0ST85"/>
<comment type="caution">
    <text evidence="1">The sequence shown here is derived from an EMBL/GenBank/DDBJ whole genome shotgun (WGS) entry which is preliminary data.</text>
</comment>
<dbReference type="Proteomes" id="UP000472355">
    <property type="component" value="Unassembled WGS sequence"/>
</dbReference>
<dbReference type="EMBL" id="SGKU01000056">
    <property type="protein sequence ID" value="NFA43999.1"/>
    <property type="molecule type" value="Genomic_DNA"/>
</dbReference>
<reference evidence="1 2" key="1">
    <citation type="submission" date="2019-02" db="EMBL/GenBank/DDBJ databases">
        <title>Genome sequencing of Clostridium botulinum clinical isolates.</title>
        <authorList>
            <person name="Brunt J."/>
            <person name="Van Vliet A.H.M."/>
            <person name="Stringer S.C."/>
            <person name="Grant K.A."/>
            <person name="Carter A.C."/>
            <person name="Peck M.W."/>
        </authorList>
    </citation>
    <scope>NUCLEOTIDE SEQUENCE [LARGE SCALE GENOMIC DNA]</scope>
    <source>
        <strain evidence="1 2">H113700579</strain>
    </source>
</reference>
<evidence type="ECO:0000313" key="1">
    <source>
        <dbReference type="EMBL" id="NFA43999.1"/>
    </source>
</evidence>
<organism evidence="1 2">
    <name type="scientific">Clostridium botulinum</name>
    <dbReference type="NCBI Taxonomy" id="1491"/>
    <lineage>
        <taxon>Bacteria</taxon>
        <taxon>Bacillati</taxon>
        <taxon>Bacillota</taxon>
        <taxon>Clostridia</taxon>
        <taxon>Eubacteriales</taxon>
        <taxon>Clostridiaceae</taxon>
        <taxon>Clostridium</taxon>
    </lineage>
</organism>
<gene>
    <name evidence="1" type="ORF">EXM65_15845</name>
</gene>
<evidence type="ECO:0000313" key="2">
    <source>
        <dbReference type="Proteomes" id="UP000472355"/>
    </source>
</evidence>
<protein>
    <submittedName>
        <fullName evidence="1">Uncharacterized protein</fullName>
    </submittedName>
</protein>
<sequence>MNRKVALVKFLKGSFDQEYSYFTEDETLNKEDLLIVQAGASYGLAKFTRYSNNKMHVSKAEKWVIKNITPDVEEFEEKLFLGGFE</sequence>